<reference evidence="5 6" key="1">
    <citation type="submission" date="2024-01" db="EMBL/GenBank/DDBJ databases">
        <title>The genomes of 5 underutilized Papilionoideae crops provide insights into root nodulation and disease resistance.</title>
        <authorList>
            <person name="Yuan L."/>
        </authorList>
    </citation>
    <scope>NUCLEOTIDE SEQUENCE [LARGE SCALE GENOMIC DNA]</scope>
    <source>
        <strain evidence="5">LY-2023</strain>
        <tissue evidence="5">Leaf</tissue>
    </source>
</reference>
<sequence length="177" mass="19962">MMFWVRNFEFDVVDELSSAQLIGHVCVVEMEIELVVHLFCNWMLQSLLQEDAQINAADSTGYQTTHFAAQFGQTAFLYYVVSKMLTPMFLTMMGEAPCIDVLAAYKDFTDCIRLLLFLDAHRGRQDKEGCTPLHRAANRGNLEACTVLVQAGKKEDLMVTDNTGFTPAQLASDKNHR</sequence>
<keyword evidence="2" id="KW-0677">Repeat</keyword>
<dbReference type="Pfam" id="PF12796">
    <property type="entry name" value="Ank_2"/>
    <property type="match status" value="1"/>
</dbReference>
<dbReference type="SUPFAM" id="SSF48403">
    <property type="entry name" value="Ankyrin repeat"/>
    <property type="match status" value="1"/>
</dbReference>
<organism evidence="5 6">
    <name type="scientific">Clitoria ternatea</name>
    <name type="common">Butterfly pea</name>
    <dbReference type="NCBI Taxonomy" id="43366"/>
    <lineage>
        <taxon>Eukaryota</taxon>
        <taxon>Viridiplantae</taxon>
        <taxon>Streptophyta</taxon>
        <taxon>Embryophyta</taxon>
        <taxon>Tracheophyta</taxon>
        <taxon>Spermatophyta</taxon>
        <taxon>Magnoliopsida</taxon>
        <taxon>eudicotyledons</taxon>
        <taxon>Gunneridae</taxon>
        <taxon>Pentapetalae</taxon>
        <taxon>rosids</taxon>
        <taxon>fabids</taxon>
        <taxon>Fabales</taxon>
        <taxon>Fabaceae</taxon>
        <taxon>Papilionoideae</taxon>
        <taxon>50 kb inversion clade</taxon>
        <taxon>NPAAA clade</taxon>
        <taxon>indigoferoid/millettioid clade</taxon>
        <taxon>Phaseoleae</taxon>
        <taxon>Clitoria</taxon>
    </lineage>
</organism>
<name>A0AAN9I2A5_CLITE</name>
<dbReference type="GO" id="GO:0005886">
    <property type="term" value="C:plasma membrane"/>
    <property type="evidence" value="ECO:0007669"/>
    <property type="project" value="UniProtKB-SubCell"/>
</dbReference>
<dbReference type="PROSITE" id="PS50088">
    <property type="entry name" value="ANK_REPEAT"/>
    <property type="match status" value="1"/>
</dbReference>
<evidence type="ECO:0000256" key="1">
    <source>
        <dbReference type="ARBA" id="ARBA00004413"/>
    </source>
</evidence>
<dbReference type="AlphaFoldDB" id="A0AAN9I2A5"/>
<keyword evidence="3 4" id="KW-0040">ANK repeat</keyword>
<dbReference type="Proteomes" id="UP001359559">
    <property type="component" value="Unassembled WGS sequence"/>
</dbReference>
<dbReference type="PANTHER" id="PTHR24161:SF17">
    <property type="entry name" value="PALMITOYLTRANSFERASE"/>
    <property type="match status" value="1"/>
</dbReference>
<evidence type="ECO:0000256" key="2">
    <source>
        <dbReference type="ARBA" id="ARBA00022737"/>
    </source>
</evidence>
<evidence type="ECO:0000313" key="6">
    <source>
        <dbReference type="Proteomes" id="UP001359559"/>
    </source>
</evidence>
<dbReference type="Gene3D" id="1.25.40.20">
    <property type="entry name" value="Ankyrin repeat-containing domain"/>
    <property type="match status" value="1"/>
</dbReference>
<dbReference type="GO" id="GO:0000139">
    <property type="term" value="C:Golgi membrane"/>
    <property type="evidence" value="ECO:0007669"/>
    <property type="project" value="TreeGrafter"/>
</dbReference>
<dbReference type="GO" id="GO:0016409">
    <property type="term" value="F:palmitoyltransferase activity"/>
    <property type="evidence" value="ECO:0007669"/>
    <property type="project" value="TreeGrafter"/>
</dbReference>
<evidence type="ECO:0000256" key="3">
    <source>
        <dbReference type="ARBA" id="ARBA00023043"/>
    </source>
</evidence>
<comment type="subcellular location">
    <subcellularLocation>
        <location evidence="1">Cell membrane</location>
        <topology evidence="1">Peripheral membrane protein</topology>
        <orientation evidence="1">Cytoplasmic side</orientation>
    </subcellularLocation>
</comment>
<feature type="repeat" description="ANK" evidence="4">
    <location>
        <begin position="128"/>
        <end position="160"/>
    </location>
</feature>
<evidence type="ECO:0000256" key="4">
    <source>
        <dbReference type="PROSITE-ProRule" id="PRU00023"/>
    </source>
</evidence>
<dbReference type="EMBL" id="JAYKXN010000008">
    <property type="protein sequence ID" value="KAK7264818.1"/>
    <property type="molecule type" value="Genomic_DNA"/>
</dbReference>
<gene>
    <name evidence="5" type="ORF">RJT34_32429</name>
</gene>
<keyword evidence="6" id="KW-1185">Reference proteome</keyword>
<proteinExistence type="predicted"/>
<evidence type="ECO:0000313" key="5">
    <source>
        <dbReference type="EMBL" id="KAK7264818.1"/>
    </source>
</evidence>
<dbReference type="PANTHER" id="PTHR24161">
    <property type="entry name" value="ANK_REP_REGION DOMAIN-CONTAINING PROTEIN-RELATED"/>
    <property type="match status" value="1"/>
</dbReference>
<comment type="caution">
    <text evidence="5">The sequence shown here is derived from an EMBL/GenBank/DDBJ whole genome shotgun (WGS) entry which is preliminary data.</text>
</comment>
<dbReference type="InterPro" id="IPR002110">
    <property type="entry name" value="Ankyrin_rpt"/>
</dbReference>
<accession>A0AAN9I2A5</accession>
<dbReference type="PROSITE" id="PS50297">
    <property type="entry name" value="ANK_REP_REGION"/>
    <property type="match status" value="1"/>
</dbReference>
<protein>
    <submittedName>
        <fullName evidence="5">Uncharacterized protein</fullName>
    </submittedName>
</protein>
<dbReference type="InterPro" id="IPR036770">
    <property type="entry name" value="Ankyrin_rpt-contain_sf"/>
</dbReference>